<feature type="transmembrane region" description="Helical" evidence="1">
    <location>
        <begin position="50"/>
        <end position="69"/>
    </location>
</feature>
<proteinExistence type="predicted"/>
<keyword evidence="1" id="KW-1133">Transmembrane helix</keyword>
<feature type="transmembrane region" description="Helical" evidence="1">
    <location>
        <begin position="12"/>
        <end position="30"/>
    </location>
</feature>
<protein>
    <recommendedName>
        <fullName evidence="2">Acyltransferase 3 domain-containing protein</fullName>
    </recommendedName>
</protein>
<dbReference type="EMBL" id="BNAT01000011">
    <property type="protein sequence ID" value="GHH88940.1"/>
    <property type="molecule type" value="Genomic_DNA"/>
</dbReference>
<dbReference type="RefSeq" id="WP_229913877.1">
    <property type="nucleotide sequence ID" value="NZ_BNAT01000011.1"/>
</dbReference>
<keyword evidence="1" id="KW-0472">Membrane</keyword>
<comment type="caution">
    <text evidence="3">The sequence shown here is derived from an EMBL/GenBank/DDBJ whole genome shotgun (WGS) entry which is preliminary data.</text>
</comment>
<name>A0A919GQ75_9ACTN</name>
<accession>A0A919GQ75</accession>
<reference evidence="3" key="2">
    <citation type="submission" date="2020-09" db="EMBL/GenBank/DDBJ databases">
        <authorList>
            <person name="Sun Q."/>
            <person name="Zhou Y."/>
        </authorList>
    </citation>
    <scope>NUCLEOTIDE SEQUENCE</scope>
    <source>
        <strain evidence="3">CGMCC 4.7403</strain>
    </source>
</reference>
<dbReference type="Pfam" id="PF01757">
    <property type="entry name" value="Acyl_transf_3"/>
    <property type="match status" value="1"/>
</dbReference>
<sequence>MSRDRYVDFLRAWAIVLVVIGHWLITALVRGPGGEITALELLAVIPWTQWLTLGFQVMPLFFLAGGHAAGGSWVRARAAGGTAAGWVARRALRLLLPAGV</sequence>
<evidence type="ECO:0000313" key="3">
    <source>
        <dbReference type="EMBL" id="GHH88940.1"/>
    </source>
</evidence>
<feature type="domain" description="Acyltransferase 3" evidence="2">
    <location>
        <begin position="5"/>
        <end position="98"/>
    </location>
</feature>
<evidence type="ECO:0000259" key="2">
    <source>
        <dbReference type="Pfam" id="PF01757"/>
    </source>
</evidence>
<keyword evidence="4" id="KW-1185">Reference proteome</keyword>
<dbReference type="GO" id="GO:0016747">
    <property type="term" value="F:acyltransferase activity, transferring groups other than amino-acyl groups"/>
    <property type="evidence" value="ECO:0007669"/>
    <property type="project" value="InterPro"/>
</dbReference>
<evidence type="ECO:0000313" key="4">
    <source>
        <dbReference type="Proteomes" id="UP000603227"/>
    </source>
</evidence>
<dbReference type="Proteomes" id="UP000603227">
    <property type="component" value="Unassembled WGS sequence"/>
</dbReference>
<dbReference type="AlphaFoldDB" id="A0A919GQ75"/>
<keyword evidence="1" id="KW-0812">Transmembrane</keyword>
<gene>
    <name evidence="3" type="ORF">GCM10017771_36430</name>
</gene>
<reference evidence="3" key="1">
    <citation type="journal article" date="2014" name="Int. J. Syst. Evol. Microbiol.">
        <title>Complete genome sequence of Corynebacterium casei LMG S-19264T (=DSM 44701T), isolated from a smear-ripened cheese.</title>
        <authorList>
            <consortium name="US DOE Joint Genome Institute (JGI-PGF)"/>
            <person name="Walter F."/>
            <person name="Albersmeier A."/>
            <person name="Kalinowski J."/>
            <person name="Ruckert C."/>
        </authorList>
    </citation>
    <scope>NUCLEOTIDE SEQUENCE</scope>
    <source>
        <strain evidence="3">CGMCC 4.7403</strain>
    </source>
</reference>
<evidence type="ECO:0000256" key="1">
    <source>
        <dbReference type="SAM" id="Phobius"/>
    </source>
</evidence>
<organism evidence="3 4">
    <name type="scientific">Streptomyces capitiformicae</name>
    <dbReference type="NCBI Taxonomy" id="2014920"/>
    <lineage>
        <taxon>Bacteria</taxon>
        <taxon>Bacillati</taxon>
        <taxon>Actinomycetota</taxon>
        <taxon>Actinomycetes</taxon>
        <taxon>Kitasatosporales</taxon>
        <taxon>Streptomycetaceae</taxon>
        <taxon>Streptomyces</taxon>
    </lineage>
</organism>
<dbReference type="InterPro" id="IPR002656">
    <property type="entry name" value="Acyl_transf_3_dom"/>
</dbReference>